<dbReference type="PANTHER" id="PTHR30249">
    <property type="entry name" value="PUTATIVE SEROTONIN TRANSPORTER"/>
    <property type="match status" value="1"/>
</dbReference>
<evidence type="ECO:0000256" key="4">
    <source>
        <dbReference type="ARBA" id="ARBA00023136"/>
    </source>
</evidence>
<evidence type="ECO:0008006" key="8">
    <source>
        <dbReference type="Google" id="ProtNLM"/>
    </source>
</evidence>
<sequence>MAATSCSAYYALGSSCRVGYFPSSINKLQVATNSSNCRAAIRKHKYEFSSTHGTVFQSGGGDAYIRHNTPLVQGFNVMVPRWGNQGLLYGSRSGSRQQKCRVLKTLASLQDADLSEQVSGQGRDLRPLKIALAGAALVALDKGSATALQRWDAIPTTLRALPSSTFSMLLVLAALLALDYANPDYSKSVTSFFAPAIELLQHWMPLFYTPPLVLMSVLAPRFRGANIGLSTLGLTVGAWAVTLIAAALLATVIRKGTSTELRDYSVDIPSSVQNNNNLWEISTWVGVGFVSGLVAYIAPTAFGLHHATVASPFFLCATVVGLHLGSQVPAAFKRFLHPVITSAIVVNVAAYIVGLLTNRSFETALGLYVTNNLRAPGAGDVLMAFLGPLVISYAFTVFHHRGLVRRHAPELGAVIPLTGLFSIFITIFVGRQLGLADSLTSSFVGRSLSPPFAVPITRILGGDVPIATTAAVITGLLGANFSPVLLSAFKVDDGIARSIAVACSSHGYGSAAVSSGEFNLLPFCAISYILMGVVSTVALSIPVVRNVLLQV</sequence>
<evidence type="ECO:0000256" key="1">
    <source>
        <dbReference type="ARBA" id="ARBA00004141"/>
    </source>
</evidence>
<name>A0ABP0US01_9BRYO</name>
<feature type="transmembrane region" description="Helical" evidence="5">
    <location>
        <begin position="520"/>
        <end position="544"/>
    </location>
</feature>
<keyword evidence="4 5" id="KW-0472">Membrane</keyword>
<feature type="transmembrane region" description="Helical" evidence="5">
    <location>
        <begin position="278"/>
        <end position="298"/>
    </location>
</feature>
<protein>
    <recommendedName>
        <fullName evidence="8">Plastidal glycolate/glycerate translocator 1, chloroplastic</fullName>
    </recommendedName>
</protein>
<proteinExistence type="predicted"/>
<feature type="transmembrane region" description="Helical" evidence="5">
    <location>
        <begin position="411"/>
        <end position="430"/>
    </location>
</feature>
<evidence type="ECO:0000256" key="3">
    <source>
        <dbReference type="ARBA" id="ARBA00022989"/>
    </source>
</evidence>
<evidence type="ECO:0000256" key="2">
    <source>
        <dbReference type="ARBA" id="ARBA00022692"/>
    </source>
</evidence>
<evidence type="ECO:0000313" key="7">
    <source>
        <dbReference type="Proteomes" id="UP001497512"/>
    </source>
</evidence>
<reference evidence="6" key="1">
    <citation type="submission" date="2024-02" db="EMBL/GenBank/DDBJ databases">
        <authorList>
            <consortium name="ELIXIR-Norway"/>
            <consortium name="Elixir Norway"/>
        </authorList>
    </citation>
    <scope>NUCLEOTIDE SEQUENCE</scope>
</reference>
<gene>
    <name evidence="6" type="ORF">CSSPTR1EN2_LOCUS19113</name>
</gene>
<feature type="transmembrane region" description="Helical" evidence="5">
    <location>
        <begin position="336"/>
        <end position="357"/>
    </location>
</feature>
<dbReference type="Pfam" id="PF04172">
    <property type="entry name" value="LrgB"/>
    <property type="match status" value="1"/>
</dbReference>
<dbReference type="Proteomes" id="UP001497512">
    <property type="component" value="Chromosome 6"/>
</dbReference>
<feature type="transmembrane region" description="Helical" evidence="5">
    <location>
        <begin position="231"/>
        <end position="253"/>
    </location>
</feature>
<feature type="transmembrane region" description="Helical" evidence="5">
    <location>
        <begin position="377"/>
        <end position="399"/>
    </location>
</feature>
<keyword evidence="7" id="KW-1185">Reference proteome</keyword>
<keyword evidence="2 5" id="KW-0812">Transmembrane</keyword>
<accession>A0ABP0US01</accession>
<comment type="subcellular location">
    <subcellularLocation>
        <location evidence="1">Membrane</location>
        <topology evidence="1">Multi-pass membrane protein</topology>
    </subcellularLocation>
</comment>
<dbReference type="PANTHER" id="PTHR30249:SF13">
    <property type="entry name" value="LRGB-LIKE PROTEIN"/>
    <property type="match status" value="1"/>
</dbReference>
<dbReference type="EMBL" id="OZ019898">
    <property type="protein sequence ID" value="CAK9228473.1"/>
    <property type="molecule type" value="Genomic_DNA"/>
</dbReference>
<organism evidence="6 7">
    <name type="scientific">Sphagnum troendelagicum</name>
    <dbReference type="NCBI Taxonomy" id="128251"/>
    <lineage>
        <taxon>Eukaryota</taxon>
        <taxon>Viridiplantae</taxon>
        <taxon>Streptophyta</taxon>
        <taxon>Embryophyta</taxon>
        <taxon>Bryophyta</taxon>
        <taxon>Sphagnophytina</taxon>
        <taxon>Sphagnopsida</taxon>
        <taxon>Sphagnales</taxon>
        <taxon>Sphagnaceae</taxon>
        <taxon>Sphagnum</taxon>
    </lineage>
</organism>
<dbReference type="InterPro" id="IPR007300">
    <property type="entry name" value="CidB/LrgB"/>
</dbReference>
<keyword evidence="3 5" id="KW-1133">Transmembrane helix</keyword>
<evidence type="ECO:0000313" key="6">
    <source>
        <dbReference type="EMBL" id="CAK9228473.1"/>
    </source>
</evidence>
<evidence type="ECO:0000256" key="5">
    <source>
        <dbReference type="SAM" id="Phobius"/>
    </source>
</evidence>
<feature type="transmembrane region" description="Helical" evidence="5">
    <location>
        <begin position="160"/>
        <end position="178"/>
    </location>
</feature>
<feature type="transmembrane region" description="Helical" evidence="5">
    <location>
        <begin position="304"/>
        <end position="324"/>
    </location>
</feature>